<organism evidence="6 7">
    <name type="scientific">Tetrapisispora phaffii (strain ATCC 24235 / CBS 4417 / NBRC 1672 / NRRL Y-8282 / UCD 70-5)</name>
    <name type="common">Yeast</name>
    <name type="synonym">Fabospora phaffii</name>
    <dbReference type="NCBI Taxonomy" id="1071381"/>
    <lineage>
        <taxon>Eukaryota</taxon>
        <taxon>Fungi</taxon>
        <taxon>Dikarya</taxon>
        <taxon>Ascomycota</taxon>
        <taxon>Saccharomycotina</taxon>
        <taxon>Saccharomycetes</taxon>
        <taxon>Saccharomycetales</taxon>
        <taxon>Saccharomycetaceae</taxon>
        <taxon>Tetrapisispora</taxon>
    </lineage>
</organism>
<feature type="domain" description="K Homology" evidence="5">
    <location>
        <begin position="193"/>
        <end position="264"/>
    </location>
</feature>
<dbReference type="GO" id="GO:0003729">
    <property type="term" value="F:mRNA binding"/>
    <property type="evidence" value="ECO:0007669"/>
    <property type="project" value="EnsemblFungi"/>
</dbReference>
<evidence type="ECO:0000259" key="5">
    <source>
        <dbReference type="SMART" id="SM00322"/>
    </source>
</evidence>
<dbReference type="PANTHER" id="PTHR10288">
    <property type="entry name" value="KH DOMAIN CONTAINING RNA BINDING PROTEIN"/>
    <property type="match status" value="1"/>
</dbReference>
<keyword evidence="1" id="KW-0677">Repeat</keyword>
<dbReference type="GeneID" id="11532153"/>
<dbReference type="STRING" id="1071381.G8C170"/>
<evidence type="ECO:0000313" key="6">
    <source>
        <dbReference type="EMBL" id="CCE65898.1"/>
    </source>
</evidence>
<sequence>MTGTEEFVDDKRGSEATDMDGNSSKVLKRKNEDNQEGQLEAEIKRVALDDDDDDDDDDAGEEQERRLDSDSKNIVSEDSNATTVDDNHIHLRLLCLVREASLVVGHRGDRISKIKNITSTKINISENNKDTPERVIHVRGDYMNVAKAIALIVKSITNTFDDQINSVPQHKDTTVVDRDTQRNFNDNNNSDELPTTLYFLISHFLMGYIIGKNGKKLKEIEESSSIKLFASPQQLLPSNDRILAITGTSDALEVAVLNISKTIITNSNNIKNKRYTNRAIFYQPTPMYSVLINNYSNISYPIHLNMDIGKNIGMQMGMNMNMGMDMNAGYSHQQHHQYHPTDKYTSYRNNKRTLPLRPVNIPQCNPSARNDDTKSIVYTPANAAKAMSFIPNFTIPNVKVVEPQIFNSDQILPMTLVTQEVYIDENFVGNIIGKDGRHINSIKESTGCSIKIDPQEEGSLERKLIIRGTSMASQAAIMLISNKIETDKMNRKER</sequence>
<gene>
    <name evidence="6" type="primary">TPHA0N01170</name>
    <name evidence="6" type="ordered locus">TPHA_0N01170</name>
</gene>
<dbReference type="AlphaFoldDB" id="G8C170"/>
<dbReference type="GO" id="GO:0000723">
    <property type="term" value="P:telomere maintenance"/>
    <property type="evidence" value="ECO:0007669"/>
    <property type="project" value="EnsemblFungi"/>
</dbReference>
<dbReference type="OMA" id="SHHLIGY"/>
<dbReference type="SMART" id="SM00322">
    <property type="entry name" value="KH"/>
    <property type="match status" value="3"/>
</dbReference>
<evidence type="ECO:0000256" key="4">
    <source>
        <dbReference type="SAM" id="MobiDB-lite"/>
    </source>
</evidence>
<dbReference type="Gene3D" id="3.30.1370.10">
    <property type="entry name" value="K Homology domain, type 1"/>
    <property type="match status" value="3"/>
</dbReference>
<dbReference type="EMBL" id="HE612869">
    <property type="protein sequence ID" value="CCE65898.1"/>
    <property type="molecule type" value="Genomic_DNA"/>
</dbReference>
<keyword evidence="7" id="KW-1185">Reference proteome</keyword>
<dbReference type="PROSITE" id="PS50084">
    <property type="entry name" value="KH_TYPE_1"/>
    <property type="match status" value="3"/>
</dbReference>
<dbReference type="RefSeq" id="XP_003688332.1">
    <property type="nucleotide sequence ID" value="XM_003688284.1"/>
</dbReference>
<keyword evidence="2 3" id="KW-0694">RNA-binding</keyword>
<evidence type="ECO:0000256" key="2">
    <source>
        <dbReference type="ARBA" id="ARBA00022884"/>
    </source>
</evidence>
<accession>G8C170</accession>
<reference evidence="6 7" key="1">
    <citation type="journal article" date="2011" name="Proc. Natl. Acad. Sci. U.S.A.">
        <title>Evolutionary erosion of yeast sex chromosomes by mating-type switching accidents.</title>
        <authorList>
            <person name="Gordon J.L."/>
            <person name="Armisen D."/>
            <person name="Proux-Wera E."/>
            <person name="Oheigeartaigh S.S."/>
            <person name="Byrne K.P."/>
            <person name="Wolfe K.H."/>
        </authorList>
    </citation>
    <scope>NUCLEOTIDE SEQUENCE [LARGE SCALE GENOMIC DNA]</scope>
    <source>
        <strain evidence="7">ATCC 24235 / CBS 4417 / NBRC 1672 / NRRL Y-8282 / UCD 70-5</strain>
    </source>
</reference>
<dbReference type="GO" id="GO:0005634">
    <property type="term" value="C:nucleus"/>
    <property type="evidence" value="ECO:0007669"/>
    <property type="project" value="EnsemblFungi"/>
</dbReference>
<dbReference type="SUPFAM" id="SSF54791">
    <property type="entry name" value="Eukaryotic type KH-domain (KH-domain type I)"/>
    <property type="match status" value="3"/>
</dbReference>
<name>G8C170_TETPH</name>
<feature type="region of interest" description="Disordered" evidence="4">
    <location>
        <begin position="1"/>
        <end position="71"/>
    </location>
</feature>
<feature type="domain" description="K Homology" evidence="5">
    <location>
        <begin position="415"/>
        <end position="485"/>
    </location>
</feature>
<dbReference type="CDD" id="cd00105">
    <property type="entry name" value="KH-I"/>
    <property type="match status" value="1"/>
</dbReference>
<dbReference type="OrthoDB" id="1937934at2759"/>
<feature type="compositionally biased region" description="Basic and acidic residues" evidence="4">
    <location>
        <begin position="62"/>
        <end position="71"/>
    </location>
</feature>
<dbReference type="InterPro" id="IPR004088">
    <property type="entry name" value="KH_dom_type_1"/>
</dbReference>
<evidence type="ECO:0000313" key="7">
    <source>
        <dbReference type="Proteomes" id="UP000005666"/>
    </source>
</evidence>
<evidence type="ECO:0000256" key="1">
    <source>
        <dbReference type="ARBA" id="ARBA00022737"/>
    </source>
</evidence>
<feature type="domain" description="K Homology" evidence="5">
    <location>
        <begin position="87"/>
        <end position="157"/>
    </location>
</feature>
<feature type="compositionally biased region" description="Acidic residues" evidence="4">
    <location>
        <begin position="49"/>
        <end position="61"/>
    </location>
</feature>
<dbReference type="Proteomes" id="UP000005666">
    <property type="component" value="Chromosome 14"/>
</dbReference>
<dbReference type="InterPro" id="IPR004087">
    <property type="entry name" value="KH_dom"/>
</dbReference>
<evidence type="ECO:0000256" key="3">
    <source>
        <dbReference type="PROSITE-ProRule" id="PRU00117"/>
    </source>
</evidence>
<dbReference type="eggNOG" id="KOG2190">
    <property type="taxonomic scope" value="Eukaryota"/>
</dbReference>
<proteinExistence type="predicted"/>
<dbReference type="InterPro" id="IPR036612">
    <property type="entry name" value="KH_dom_type_1_sf"/>
</dbReference>
<dbReference type="HOGENOM" id="CLU_022670_9_0_1"/>
<dbReference type="KEGG" id="tpf:TPHA_0N01170"/>
<dbReference type="GO" id="GO:0005737">
    <property type="term" value="C:cytoplasm"/>
    <property type="evidence" value="ECO:0007669"/>
    <property type="project" value="EnsemblFungi"/>
</dbReference>
<dbReference type="Pfam" id="PF00013">
    <property type="entry name" value="KH_1"/>
    <property type="match status" value="3"/>
</dbReference>
<protein>
    <recommendedName>
        <fullName evidence="5">K Homology domain-containing protein</fullName>
    </recommendedName>
</protein>